<evidence type="ECO:0008006" key="4">
    <source>
        <dbReference type="Google" id="ProtNLM"/>
    </source>
</evidence>
<evidence type="ECO:0000256" key="1">
    <source>
        <dbReference type="SAM" id="Phobius"/>
    </source>
</evidence>
<keyword evidence="1" id="KW-0472">Membrane</keyword>
<reference evidence="2 3" key="1">
    <citation type="journal article" date="2019" name="Environ. Microbiol.">
        <title>Species interactions and distinct microbial communities in high Arctic permafrost affected cryosols are associated with the CH4 and CO2 gas fluxes.</title>
        <authorList>
            <person name="Altshuler I."/>
            <person name="Hamel J."/>
            <person name="Turney S."/>
            <person name="Magnuson E."/>
            <person name="Levesque R."/>
            <person name="Greer C."/>
            <person name="Whyte L.G."/>
        </authorList>
    </citation>
    <scope>NUCLEOTIDE SEQUENCE [LARGE SCALE GENOMIC DNA]</scope>
    <source>
        <strain evidence="2 3">S06.C</strain>
    </source>
</reference>
<evidence type="ECO:0000313" key="2">
    <source>
        <dbReference type="EMBL" id="TPG27945.1"/>
    </source>
</evidence>
<dbReference type="AlphaFoldDB" id="A0A502DR93"/>
<dbReference type="RefSeq" id="WP_140843057.1">
    <property type="nucleotide sequence ID" value="NZ_RCZI01000003.1"/>
</dbReference>
<protein>
    <recommendedName>
        <fullName evidence="4">Transmembrane protein</fullName>
    </recommendedName>
</protein>
<sequence length="330" mass="36483">MIVPQFWAEGRIQERVAGQQVTVRRFGWSDDSPLAAQAHADQRTRGAYDRIVSGEKLERRERKQAYNGADGVPIREEIVERQGDSIITRNGYGARCLNTPDVLFVDVDFEGEEGGSRRSGRGLTVLGAAFIGALVVGYATGLAMAGVAAFMLTAAFGFWRAHKEALPVVEDQGDPLASARARVERFIHQHPDWHLRLYRTPAGLRVLAMHDVYAPSDAAVTDVFETLGADKVYARMCRNQNCFRARLSAKPWRVGIGEHLRPRPGVWPVSPDRLPARDAWVARYEKAAAGYAACHYLGSVGNTLKVHMNALVVQELHDDRTRANSSLPLA</sequence>
<organism evidence="2 3">
    <name type="scientific">Variovorax guangxiensis</name>
    <dbReference type="NCBI Taxonomy" id="1775474"/>
    <lineage>
        <taxon>Bacteria</taxon>
        <taxon>Pseudomonadati</taxon>
        <taxon>Pseudomonadota</taxon>
        <taxon>Betaproteobacteria</taxon>
        <taxon>Burkholderiales</taxon>
        <taxon>Comamonadaceae</taxon>
        <taxon>Variovorax</taxon>
    </lineage>
</organism>
<feature type="transmembrane region" description="Helical" evidence="1">
    <location>
        <begin position="126"/>
        <end position="159"/>
    </location>
</feature>
<evidence type="ECO:0000313" key="3">
    <source>
        <dbReference type="Proteomes" id="UP000319212"/>
    </source>
</evidence>
<gene>
    <name evidence="2" type="ORF">EAH82_12115</name>
</gene>
<accession>A0A502DR93</accession>
<keyword evidence="1" id="KW-1133">Transmembrane helix</keyword>
<dbReference type="Proteomes" id="UP000319212">
    <property type="component" value="Unassembled WGS sequence"/>
</dbReference>
<dbReference type="OrthoDB" id="877274at2"/>
<name>A0A502DR93_9BURK</name>
<dbReference type="EMBL" id="RCZI01000003">
    <property type="protein sequence ID" value="TPG27945.1"/>
    <property type="molecule type" value="Genomic_DNA"/>
</dbReference>
<proteinExistence type="predicted"/>
<comment type="caution">
    <text evidence="2">The sequence shown here is derived from an EMBL/GenBank/DDBJ whole genome shotgun (WGS) entry which is preliminary data.</text>
</comment>
<keyword evidence="1" id="KW-0812">Transmembrane</keyword>